<feature type="transmembrane region" description="Helical" evidence="1">
    <location>
        <begin position="143"/>
        <end position="166"/>
    </location>
</feature>
<dbReference type="EMBL" id="CAUOFW020006168">
    <property type="protein sequence ID" value="CAK9173207.1"/>
    <property type="molecule type" value="Genomic_DNA"/>
</dbReference>
<proteinExistence type="predicted"/>
<organism evidence="2 3">
    <name type="scientific">Ilex paraguariensis</name>
    <name type="common">yerba mate</name>
    <dbReference type="NCBI Taxonomy" id="185542"/>
    <lineage>
        <taxon>Eukaryota</taxon>
        <taxon>Viridiplantae</taxon>
        <taxon>Streptophyta</taxon>
        <taxon>Embryophyta</taxon>
        <taxon>Tracheophyta</taxon>
        <taxon>Spermatophyta</taxon>
        <taxon>Magnoliopsida</taxon>
        <taxon>eudicotyledons</taxon>
        <taxon>Gunneridae</taxon>
        <taxon>Pentapetalae</taxon>
        <taxon>asterids</taxon>
        <taxon>campanulids</taxon>
        <taxon>Aquifoliales</taxon>
        <taxon>Aquifoliaceae</taxon>
        <taxon>Ilex</taxon>
    </lineage>
</organism>
<dbReference type="PANTHER" id="PTHR35307">
    <property type="entry name" value="PROTEIN, PUTATIVE-RELATED"/>
    <property type="match status" value="1"/>
</dbReference>
<comment type="caution">
    <text evidence="2">The sequence shown here is derived from an EMBL/GenBank/DDBJ whole genome shotgun (WGS) entry which is preliminary data.</text>
</comment>
<keyword evidence="1" id="KW-0472">Membrane</keyword>
<dbReference type="PANTHER" id="PTHR35307:SF3">
    <property type="entry name" value="DUF4220 DOMAIN-CONTAINING PROTEIN"/>
    <property type="match status" value="1"/>
</dbReference>
<keyword evidence="1" id="KW-0812">Transmembrane</keyword>
<evidence type="ECO:0000313" key="2">
    <source>
        <dbReference type="EMBL" id="CAK9173207.1"/>
    </source>
</evidence>
<keyword evidence="3" id="KW-1185">Reference proteome</keyword>
<accession>A0ABC8TZF2</accession>
<sequence length="193" mass="21563">MKEMDKSCTDLVKNILFDSSRNYSCYGQFIELEIRKHYQTKYDAPVPLIGLYVAAASLICTLAMAADVIHGFRRKKLWFPSKFFTVNAASLTILAVAMKLPVDLTSAMDGYIDQLAKLTSNVFMTTVIGNFLSSFASMDDNAIFMNITVLGILVITIIVNIIIQMFTTDIHFNTPKTFLTHNDEILGMGPVIK</sequence>
<keyword evidence="1" id="KW-1133">Transmembrane helix</keyword>
<evidence type="ECO:0000313" key="3">
    <source>
        <dbReference type="Proteomes" id="UP001642360"/>
    </source>
</evidence>
<dbReference type="AlphaFoldDB" id="A0ABC8TZF2"/>
<reference evidence="2 3" key="1">
    <citation type="submission" date="2024-02" db="EMBL/GenBank/DDBJ databases">
        <authorList>
            <person name="Vignale AGUSTIN F."/>
            <person name="Sosa J E."/>
            <person name="Modenutti C."/>
        </authorList>
    </citation>
    <scope>NUCLEOTIDE SEQUENCE [LARGE SCALE GENOMIC DNA]</scope>
</reference>
<dbReference type="Proteomes" id="UP001642360">
    <property type="component" value="Unassembled WGS sequence"/>
</dbReference>
<feature type="transmembrane region" description="Helical" evidence="1">
    <location>
        <begin position="77"/>
        <end position="98"/>
    </location>
</feature>
<feature type="transmembrane region" description="Helical" evidence="1">
    <location>
        <begin position="46"/>
        <end position="65"/>
    </location>
</feature>
<name>A0ABC8TZF2_9AQUA</name>
<gene>
    <name evidence="2" type="ORF">ILEXP_LOCUS42945</name>
</gene>
<protein>
    <submittedName>
        <fullName evidence="2">Uncharacterized protein</fullName>
    </submittedName>
</protein>
<evidence type="ECO:0000256" key="1">
    <source>
        <dbReference type="SAM" id="Phobius"/>
    </source>
</evidence>